<evidence type="ECO:0000256" key="2">
    <source>
        <dbReference type="ARBA" id="ARBA00009773"/>
    </source>
</evidence>
<dbReference type="AlphaFoldDB" id="A0A1F7JPD0"/>
<evidence type="ECO:0000313" key="10">
    <source>
        <dbReference type="Proteomes" id="UP000176376"/>
    </source>
</evidence>
<dbReference type="GO" id="GO:0055085">
    <property type="term" value="P:transmembrane transport"/>
    <property type="evidence" value="ECO:0007669"/>
    <property type="project" value="TreeGrafter"/>
</dbReference>
<dbReference type="PANTHER" id="PTHR21716:SF53">
    <property type="entry name" value="PERMEASE PERM-RELATED"/>
    <property type="match status" value="1"/>
</dbReference>
<comment type="subcellular location">
    <subcellularLocation>
        <location evidence="1">Cell membrane</location>
        <topology evidence="1">Multi-pass membrane protein</topology>
    </subcellularLocation>
</comment>
<dbReference type="Proteomes" id="UP000176376">
    <property type="component" value="Unassembled WGS sequence"/>
</dbReference>
<keyword evidence="6 8" id="KW-1133">Transmembrane helix</keyword>
<feature type="transmembrane region" description="Helical" evidence="8">
    <location>
        <begin position="299"/>
        <end position="319"/>
    </location>
</feature>
<proteinExistence type="inferred from homology"/>
<evidence type="ECO:0000313" key="9">
    <source>
        <dbReference type="EMBL" id="OGK57488.1"/>
    </source>
</evidence>
<name>A0A1F7JPD0_9BACT</name>
<protein>
    <recommendedName>
        <fullName evidence="11">AI-2E family transporter</fullName>
    </recommendedName>
</protein>
<comment type="caution">
    <text evidence="9">The sequence shown here is derived from an EMBL/GenBank/DDBJ whole genome shotgun (WGS) entry which is preliminary data.</text>
</comment>
<evidence type="ECO:0000256" key="8">
    <source>
        <dbReference type="SAM" id="Phobius"/>
    </source>
</evidence>
<keyword evidence="3" id="KW-0813">Transport</keyword>
<evidence type="ECO:0000256" key="5">
    <source>
        <dbReference type="ARBA" id="ARBA00022692"/>
    </source>
</evidence>
<reference evidence="9 10" key="1">
    <citation type="journal article" date="2016" name="Nat. Commun.">
        <title>Thousands of microbial genomes shed light on interconnected biogeochemical processes in an aquifer system.</title>
        <authorList>
            <person name="Anantharaman K."/>
            <person name="Brown C.T."/>
            <person name="Hug L.A."/>
            <person name="Sharon I."/>
            <person name="Castelle C.J."/>
            <person name="Probst A.J."/>
            <person name="Thomas B.C."/>
            <person name="Singh A."/>
            <person name="Wilkins M.J."/>
            <person name="Karaoz U."/>
            <person name="Brodie E.L."/>
            <person name="Williams K.H."/>
            <person name="Hubbard S.S."/>
            <person name="Banfield J.F."/>
        </authorList>
    </citation>
    <scope>NUCLEOTIDE SEQUENCE [LARGE SCALE GENOMIC DNA]</scope>
</reference>
<feature type="transmembrane region" description="Helical" evidence="8">
    <location>
        <begin position="214"/>
        <end position="232"/>
    </location>
</feature>
<feature type="transmembrane region" description="Helical" evidence="8">
    <location>
        <begin position="238"/>
        <end position="262"/>
    </location>
</feature>
<dbReference type="EMBL" id="MGAY01000001">
    <property type="protein sequence ID" value="OGK57488.1"/>
    <property type="molecule type" value="Genomic_DNA"/>
</dbReference>
<accession>A0A1F7JPD0</accession>
<evidence type="ECO:0000256" key="1">
    <source>
        <dbReference type="ARBA" id="ARBA00004651"/>
    </source>
</evidence>
<evidence type="ECO:0000256" key="3">
    <source>
        <dbReference type="ARBA" id="ARBA00022448"/>
    </source>
</evidence>
<dbReference type="GO" id="GO:0005886">
    <property type="term" value="C:plasma membrane"/>
    <property type="evidence" value="ECO:0007669"/>
    <property type="project" value="UniProtKB-SubCell"/>
</dbReference>
<dbReference type="Pfam" id="PF01594">
    <property type="entry name" value="AI-2E_transport"/>
    <property type="match status" value="1"/>
</dbReference>
<feature type="transmembrane region" description="Helical" evidence="8">
    <location>
        <begin position="92"/>
        <end position="113"/>
    </location>
</feature>
<feature type="transmembrane region" description="Helical" evidence="8">
    <location>
        <begin position="134"/>
        <end position="153"/>
    </location>
</feature>
<evidence type="ECO:0000256" key="6">
    <source>
        <dbReference type="ARBA" id="ARBA00022989"/>
    </source>
</evidence>
<keyword evidence="4" id="KW-1003">Cell membrane</keyword>
<feature type="transmembrane region" description="Helical" evidence="8">
    <location>
        <begin position="187"/>
        <end position="207"/>
    </location>
</feature>
<dbReference type="InterPro" id="IPR002549">
    <property type="entry name" value="AI-2E-like"/>
</dbReference>
<feature type="transmembrane region" description="Helical" evidence="8">
    <location>
        <begin position="274"/>
        <end position="293"/>
    </location>
</feature>
<evidence type="ECO:0000256" key="4">
    <source>
        <dbReference type="ARBA" id="ARBA00022475"/>
    </source>
</evidence>
<evidence type="ECO:0008006" key="11">
    <source>
        <dbReference type="Google" id="ProtNLM"/>
    </source>
</evidence>
<keyword evidence="7 8" id="KW-0472">Membrane</keyword>
<organism evidence="9 10">
    <name type="scientific">Candidatus Roizmanbacteria bacterium RIFCSPLOWO2_02_FULL_38_10</name>
    <dbReference type="NCBI Taxonomy" id="1802074"/>
    <lineage>
        <taxon>Bacteria</taxon>
        <taxon>Candidatus Roizmaniibacteriota</taxon>
    </lineage>
</organism>
<evidence type="ECO:0000256" key="7">
    <source>
        <dbReference type="ARBA" id="ARBA00023136"/>
    </source>
</evidence>
<feature type="transmembrane region" description="Helical" evidence="8">
    <location>
        <begin position="32"/>
        <end position="52"/>
    </location>
</feature>
<dbReference type="PANTHER" id="PTHR21716">
    <property type="entry name" value="TRANSMEMBRANE PROTEIN"/>
    <property type="match status" value="1"/>
</dbReference>
<gene>
    <name evidence="9" type="ORF">A3J15_01200</name>
</gene>
<feature type="transmembrane region" description="Helical" evidence="8">
    <location>
        <begin position="64"/>
        <end position="86"/>
    </location>
</feature>
<dbReference type="STRING" id="1802074.A3J15_01200"/>
<comment type="similarity">
    <text evidence="2">Belongs to the autoinducer-2 exporter (AI-2E) (TC 2.A.86) family.</text>
</comment>
<sequence length="324" mass="36406">MPQKIEISSRTIIFTVFFIISLQVIWEVRELIFGLILAFILMSALKPAVNYLESIKIPRLLSTIIVFISSIILILFIFSVVIPPLLQESLFFVKSLPLLITNIFPESMDYINLNSLTSLLPDLTQNIIQVVSRLFSNVIFIVSILFFTFYFLAEEKFMQSFLYKFLSEKKAGEIVIILNKAEKRLSAWMWGEIVLMTIIGLSTYFGLMVLQMKYVLPLAVLAGILEIVPMIGPTISAIPAILVALSISPIMAVYTIVLYILIQQLENNIIVPVVMRRAVGLHPIFTLIALTIGGKLGGFLGILLSVPIALILETILIEISRVRK</sequence>
<feature type="transmembrane region" description="Helical" evidence="8">
    <location>
        <begin position="7"/>
        <end position="26"/>
    </location>
</feature>
<keyword evidence="5 8" id="KW-0812">Transmembrane</keyword>